<dbReference type="Proteomes" id="UP000799757">
    <property type="component" value="Unassembled WGS sequence"/>
</dbReference>
<dbReference type="AlphaFoldDB" id="A0A6A6XAU1"/>
<gene>
    <name evidence="1" type="ORF">K505DRAFT_46376</name>
</gene>
<accession>A0A6A6XAU1</accession>
<name>A0A6A6XAU1_9PLEO</name>
<organism evidence="1 2">
    <name type="scientific">Melanomma pulvis-pyrius CBS 109.77</name>
    <dbReference type="NCBI Taxonomy" id="1314802"/>
    <lineage>
        <taxon>Eukaryota</taxon>
        <taxon>Fungi</taxon>
        <taxon>Dikarya</taxon>
        <taxon>Ascomycota</taxon>
        <taxon>Pezizomycotina</taxon>
        <taxon>Dothideomycetes</taxon>
        <taxon>Pleosporomycetidae</taxon>
        <taxon>Pleosporales</taxon>
        <taxon>Melanommataceae</taxon>
        <taxon>Melanomma</taxon>
    </lineage>
</organism>
<keyword evidence="2" id="KW-1185">Reference proteome</keyword>
<evidence type="ECO:0000313" key="1">
    <source>
        <dbReference type="EMBL" id="KAF2793035.1"/>
    </source>
</evidence>
<protein>
    <submittedName>
        <fullName evidence="1">Uncharacterized protein</fullName>
    </submittedName>
</protein>
<evidence type="ECO:0000313" key="2">
    <source>
        <dbReference type="Proteomes" id="UP000799757"/>
    </source>
</evidence>
<dbReference type="EMBL" id="MU001944">
    <property type="protein sequence ID" value="KAF2793035.1"/>
    <property type="molecule type" value="Genomic_DNA"/>
</dbReference>
<proteinExistence type="predicted"/>
<reference evidence="1" key="1">
    <citation type="journal article" date="2020" name="Stud. Mycol.">
        <title>101 Dothideomycetes genomes: a test case for predicting lifestyles and emergence of pathogens.</title>
        <authorList>
            <person name="Haridas S."/>
            <person name="Albert R."/>
            <person name="Binder M."/>
            <person name="Bloem J."/>
            <person name="Labutti K."/>
            <person name="Salamov A."/>
            <person name="Andreopoulos B."/>
            <person name="Baker S."/>
            <person name="Barry K."/>
            <person name="Bills G."/>
            <person name="Bluhm B."/>
            <person name="Cannon C."/>
            <person name="Castanera R."/>
            <person name="Culley D."/>
            <person name="Daum C."/>
            <person name="Ezra D."/>
            <person name="Gonzalez J."/>
            <person name="Henrissat B."/>
            <person name="Kuo A."/>
            <person name="Liang C."/>
            <person name="Lipzen A."/>
            <person name="Lutzoni F."/>
            <person name="Magnuson J."/>
            <person name="Mondo S."/>
            <person name="Nolan M."/>
            <person name="Ohm R."/>
            <person name="Pangilinan J."/>
            <person name="Park H.-J."/>
            <person name="Ramirez L."/>
            <person name="Alfaro M."/>
            <person name="Sun H."/>
            <person name="Tritt A."/>
            <person name="Yoshinaga Y."/>
            <person name="Zwiers L.-H."/>
            <person name="Turgeon B."/>
            <person name="Goodwin S."/>
            <person name="Spatafora J."/>
            <person name="Crous P."/>
            <person name="Grigoriev I."/>
        </authorList>
    </citation>
    <scope>NUCLEOTIDE SEQUENCE</scope>
    <source>
        <strain evidence="1">CBS 109.77</strain>
    </source>
</reference>
<sequence length="91" mass="10609">MFVEIPIHIHPYHHLSLYPSVHPSIHNPHSMFQARVGIIATNRENRRAQLLPQGRGIETVRSENMRDWLFPSPIFLQSKTPIKSITVHRRA</sequence>